<feature type="compositionally biased region" description="Polar residues" evidence="1">
    <location>
        <begin position="236"/>
        <end position="253"/>
    </location>
</feature>
<dbReference type="Pfam" id="PF04972">
    <property type="entry name" value="BON"/>
    <property type="match status" value="1"/>
</dbReference>
<protein>
    <submittedName>
        <fullName evidence="3">BON domain-containing protein</fullName>
    </submittedName>
</protein>
<feature type="region of interest" description="Disordered" evidence="1">
    <location>
        <begin position="133"/>
        <end position="163"/>
    </location>
</feature>
<accession>A0A3M9NC52</accession>
<evidence type="ECO:0000313" key="3">
    <source>
        <dbReference type="EMBL" id="RNI35336.1"/>
    </source>
</evidence>
<dbReference type="InterPro" id="IPR014004">
    <property type="entry name" value="Transpt-assoc_nodulatn_dom_bac"/>
</dbReference>
<reference evidence="3 4" key="1">
    <citation type="submission" date="2018-11" db="EMBL/GenBank/DDBJ databases">
        <title>Draft genome sequence of Ferruginibacter sp. BO-59.</title>
        <authorList>
            <person name="Im W.T."/>
        </authorList>
    </citation>
    <scope>NUCLEOTIDE SEQUENCE [LARGE SCALE GENOMIC DNA]</scope>
    <source>
        <strain evidence="3 4">BO-59</strain>
    </source>
</reference>
<gene>
    <name evidence="3" type="ORF">EFY79_13375</name>
</gene>
<feature type="region of interest" description="Disordered" evidence="1">
    <location>
        <begin position="236"/>
        <end position="261"/>
    </location>
</feature>
<dbReference type="SMART" id="SM00749">
    <property type="entry name" value="BON"/>
    <property type="match status" value="1"/>
</dbReference>
<dbReference type="NCBIfam" id="NF033157">
    <property type="entry name" value="SWFGD_domain"/>
    <property type="match status" value="1"/>
</dbReference>
<keyword evidence="4" id="KW-1185">Reference proteome</keyword>
<dbReference type="AlphaFoldDB" id="A0A3M9NC52"/>
<dbReference type="PANTHER" id="PTHR34606">
    <property type="entry name" value="BON DOMAIN-CONTAINING PROTEIN"/>
    <property type="match status" value="1"/>
</dbReference>
<dbReference type="Proteomes" id="UP000267223">
    <property type="component" value="Unassembled WGS sequence"/>
</dbReference>
<comment type="caution">
    <text evidence="3">The sequence shown here is derived from an EMBL/GenBank/DDBJ whole genome shotgun (WGS) entry which is preliminary data.</text>
</comment>
<dbReference type="Gene3D" id="3.30.1340.30">
    <property type="match status" value="1"/>
</dbReference>
<organism evidence="3 4">
    <name type="scientific">Hanamia caeni</name>
    <dbReference type="NCBI Taxonomy" id="2294116"/>
    <lineage>
        <taxon>Bacteria</taxon>
        <taxon>Pseudomonadati</taxon>
        <taxon>Bacteroidota</taxon>
        <taxon>Chitinophagia</taxon>
        <taxon>Chitinophagales</taxon>
        <taxon>Chitinophagaceae</taxon>
        <taxon>Hanamia</taxon>
    </lineage>
</organism>
<dbReference type="EMBL" id="RJJR01000011">
    <property type="protein sequence ID" value="RNI35336.1"/>
    <property type="molecule type" value="Genomic_DNA"/>
</dbReference>
<feature type="compositionally biased region" description="Basic and acidic residues" evidence="1">
    <location>
        <begin position="13"/>
        <end position="23"/>
    </location>
</feature>
<dbReference type="InterPro" id="IPR047800">
    <property type="entry name" value="SWFGD_dom"/>
</dbReference>
<dbReference type="InterPro" id="IPR051686">
    <property type="entry name" value="Lipoprotein_DolP"/>
</dbReference>
<name>A0A3M9NC52_9BACT</name>
<feature type="domain" description="BON" evidence="2">
    <location>
        <begin position="157"/>
        <end position="225"/>
    </location>
</feature>
<dbReference type="PROSITE" id="PS50914">
    <property type="entry name" value="BON"/>
    <property type="match status" value="1"/>
</dbReference>
<proteinExistence type="predicted"/>
<feature type="region of interest" description="Disordered" evidence="1">
    <location>
        <begin position="41"/>
        <end position="71"/>
    </location>
</feature>
<evidence type="ECO:0000313" key="4">
    <source>
        <dbReference type="Proteomes" id="UP000267223"/>
    </source>
</evidence>
<feature type="compositionally biased region" description="Basic and acidic residues" evidence="1">
    <location>
        <begin position="133"/>
        <end position="143"/>
    </location>
</feature>
<dbReference type="OrthoDB" id="680465at2"/>
<feature type="compositionally biased region" description="Basic and acidic residues" evidence="1">
    <location>
        <begin position="45"/>
        <end position="68"/>
    </location>
</feature>
<dbReference type="PANTHER" id="PTHR34606:SF15">
    <property type="entry name" value="BON DOMAIN-CONTAINING PROTEIN"/>
    <property type="match status" value="1"/>
</dbReference>
<evidence type="ECO:0000259" key="2">
    <source>
        <dbReference type="PROSITE" id="PS50914"/>
    </source>
</evidence>
<sequence>MNWDRNPANPNRQNREGRNVYSSDRENEYWNARNRWRSSSPENNYENRHYHSSYNDRDSDYRNNRSNDYRNQYYSDRYNNYQDINDYHSGYYLNYPDANFSRNRDSQWRDNERGWWDKTKDEVASWFGDDDAERRRRRDEMRSGPHRGKGPKNYTRSEERIREDVSDKLSEDSFLDASAIQVSVKDGEVTLSGSVESRYSKHRAEDLAEDVTGVKEVQNNLRVIRNEENTIYKNSVNNGDMPITSNTKYTTTKNQDHSIHG</sequence>
<dbReference type="InterPro" id="IPR007055">
    <property type="entry name" value="BON_dom"/>
</dbReference>
<feature type="region of interest" description="Disordered" evidence="1">
    <location>
        <begin position="1"/>
        <end position="23"/>
    </location>
</feature>
<evidence type="ECO:0000256" key="1">
    <source>
        <dbReference type="SAM" id="MobiDB-lite"/>
    </source>
</evidence>